<protein>
    <submittedName>
        <fullName evidence="1">Uncharacterized protein</fullName>
    </submittedName>
</protein>
<proteinExistence type="predicted"/>
<name>A0A815RNQ7_9BILA</name>
<comment type="caution">
    <text evidence="1">The sequence shown here is derived from an EMBL/GenBank/DDBJ whole genome shotgun (WGS) entry which is preliminary data.</text>
</comment>
<accession>A0A815RNQ7</accession>
<dbReference type="Proteomes" id="UP000663829">
    <property type="component" value="Unassembled WGS sequence"/>
</dbReference>
<dbReference type="EMBL" id="CAJNOQ010020950">
    <property type="protein sequence ID" value="CAF1478258.1"/>
    <property type="molecule type" value="Genomic_DNA"/>
</dbReference>
<keyword evidence="3" id="KW-1185">Reference proteome</keyword>
<evidence type="ECO:0000313" key="1">
    <source>
        <dbReference type="EMBL" id="CAF1478258.1"/>
    </source>
</evidence>
<sequence>MESFYVRGLATIGSELLTGTFQLNNLNDSINEFELQKFRKYIDLLNEFIITQEEKNYLIENLLRRLIVKQNSYQFRLEIEKCGLNLYVCLNFSV</sequence>
<evidence type="ECO:0000313" key="3">
    <source>
        <dbReference type="Proteomes" id="UP000663829"/>
    </source>
</evidence>
<evidence type="ECO:0000313" key="2">
    <source>
        <dbReference type="EMBL" id="CAF4343909.1"/>
    </source>
</evidence>
<reference evidence="1" key="1">
    <citation type="submission" date="2021-02" db="EMBL/GenBank/DDBJ databases">
        <authorList>
            <person name="Nowell W R."/>
        </authorList>
    </citation>
    <scope>NUCLEOTIDE SEQUENCE</scope>
</reference>
<gene>
    <name evidence="1" type="ORF">GPM918_LOCUS35726</name>
    <name evidence="2" type="ORF">SRO942_LOCUS36452</name>
</gene>
<organism evidence="1 3">
    <name type="scientific">Didymodactylos carnosus</name>
    <dbReference type="NCBI Taxonomy" id="1234261"/>
    <lineage>
        <taxon>Eukaryota</taxon>
        <taxon>Metazoa</taxon>
        <taxon>Spiralia</taxon>
        <taxon>Gnathifera</taxon>
        <taxon>Rotifera</taxon>
        <taxon>Eurotatoria</taxon>
        <taxon>Bdelloidea</taxon>
        <taxon>Philodinida</taxon>
        <taxon>Philodinidae</taxon>
        <taxon>Didymodactylos</taxon>
    </lineage>
</organism>
<dbReference type="EMBL" id="CAJOBC010086430">
    <property type="protein sequence ID" value="CAF4343909.1"/>
    <property type="molecule type" value="Genomic_DNA"/>
</dbReference>
<dbReference type="AlphaFoldDB" id="A0A815RNQ7"/>
<dbReference type="Proteomes" id="UP000681722">
    <property type="component" value="Unassembled WGS sequence"/>
</dbReference>